<proteinExistence type="predicted"/>
<accession>A0A6V7YED5</accession>
<gene>
    <name evidence="1" type="ORF">MENT_LOCUS63295</name>
</gene>
<comment type="caution">
    <text evidence="1">The sequence shown here is derived from an EMBL/GenBank/DDBJ whole genome shotgun (WGS) entry which is preliminary data.</text>
</comment>
<reference evidence="1 2" key="1">
    <citation type="submission" date="2020-08" db="EMBL/GenBank/DDBJ databases">
        <authorList>
            <person name="Koutsovoulos G."/>
            <person name="Danchin GJ E."/>
        </authorList>
    </citation>
    <scope>NUCLEOTIDE SEQUENCE [LARGE SCALE GENOMIC DNA]</scope>
</reference>
<organism evidence="1 2">
    <name type="scientific">Meloidogyne enterolobii</name>
    <name type="common">Root-knot nematode worm</name>
    <name type="synonym">Meloidogyne mayaguensis</name>
    <dbReference type="NCBI Taxonomy" id="390850"/>
    <lineage>
        <taxon>Eukaryota</taxon>
        <taxon>Metazoa</taxon>
        <taxon>Ecdysozoa</taxon>
        <taxon>Nematoda</taxon>
        <taxon>Chromadorea</taxon>
        <taxon>Rhabditida</taxon>
        <taxon>Tylenchina</taxon>
        <taxon>Tylenchomorpha</taxon>
        <taxon>Tylenchoidea</taxon>
        <taxon>Meloidogynidae</taxon>
        <taxon>Meloidogyninae</taxon>
        <taxon>Meloidogyne</taxon>
    </lineage>
</organism>
<sequence>MEEKNRQQKQTLQYQRSEDIDALSQGRCSSFDYFSATASPTDQTLLNTERDDLTRKENEIPTTPLHGILENKIIKNKKRKKKEGLQQHLRHELTYVDKLLQRMVALEFDLRGKLKKRKRHLMLMMKFQSENFFKVLHMSCWMGEKVKDMNSVSFSDFTNCKNFRNLIKYLKIVKNSGKVFTICKINIKFRKSFTICKINIKFRKSFTICKINIKFRKSFYNL</sequence>
<evidence type="ECO:0000313" key="1">
    <source>
        <dbReference type="EMBL" id="CAD2209167.1"/>
    </source>
</evidence>
<dbReference type="Proteomes" id="UP000580250">
    <property type="component" value="Unassembled WGS sequence"/>
</dbReference>
<protein>
    <submittedName>
        <fullName evidence="1">Uncharacterized protein</fullName>
    </submittedName>
</protein>
<name>A0A6V7YED5_MELEN</name>
<dbReference type="EMBL" id="CAJEWN010004035">
    <property type="protein sequence ID" value="CAD2209167.1"/>
    <property type="molecule type" value="Genomic_DNA"/>
</dbReference>
<evidence type="ECO:0000313" key="2">
    <source>
        <dbReference type="Proteomes" id="UP000580250"/>
    </source>
</evidence>
<dbReference type="AlphaFoldDB" id="A0A6V7YED5"/>